<dbReference type="SUPFAM" id="SSF50341">
    <property type="entry name" value="CheW-like"/>
    <property type="match status" value="1"/>
</dbReference>
<evidence type="ECO:0000256" key="1">
    <source>
        <dbReference type="ARBA" id="ARBA00000085"/>
    </source>
</evidence>
<dbReference type="SMART" id="SM00260">
    <property type="entry name" value="CheW"/>
    <property type="match status" value="1"/>
</dbReference>
<dbReference type="Pfam" id="PF01584">
    <property type="entry name" value="CheW"/>
    <property type="match status" value="1"/>
</dbReference>
<dbReference type="InterPro" id="IPR004105">
    <property type="entry name" value="CheA-like_dim"/>
</dbReference>
<dbReference type="Pfam" id="PF02518">
    <property type="entry name" value="HATPase_c"/>
    <property type="match status" value="1"/>
</dbReference>
<evidence type="ECO:0000256" key="4">
    <source>
        <dbReference type="ARBA" id="ARBA00022500"/>
    </source>
</evidence>
<keyword evidence="7" id="KW-0547">Nucleotide-binding</keyword>
<feature type="domain" description="CheW-like" evidence="15">
    <location>
        <begin position="668"/>
        <end position="803"/>
    </location>
</feature>
<dbReference type="PROSITE" id="PS50894">
    <property type="entry name" value="HPT"/>
    <property type="match status" value="1"/>
</dbReference>
<dbReference type="Pfam" id="PF02895">
    <property type="entry name" value="H-kinase_dim"/>
    <property type="match status" value="1"/>
</dbReference>
<dbReference type="InterPro" id="IPR004358">
    <property type="entry name" value="Sig_transdc_His_kin-like_C"/>
</dbReference>
<name>A0A839IPF7_9GAMM</name>
<feature type="domain" description="HPt" evidence="16">
    <location>
        <begin position="1"/>
        <end position="105"/>
    </location>
</feature>
<dbReference type="InterPro" id="IPR051315">
    <property type="entry name" value="Bact_Chemotaxis_CheA"/>
</dbReference>
<dbReference type="InterPro" id="IPR003594">
    <property type="entry name" value="HATPase_dom"/>
</dbReference>
<dbReference type="SMART" id="SM01231">
    <property type="entry name" value="H-kinase_dim"/>
    <property type="match status" value="1"/>
</dbReference>
<evidence type="ECO:0000313" key="17">
    <source>
        <dbReference type="EMBL" id="MBB1486838.1"/>
    </source>
</evidence>
<dbReference type="FunFam" id="2.30.30.40:FF:000048">
    <property type="entry name" value="Chemotaxis protein CheA, putative"/>
    <property type="match status" value="1"/>
</dbReference>
<dbReference type="SMART" id="SM00387">
    <property type="entry name" value="HATPase_c"/>
    <property type="match status" value="1"/>
</dbReference>
<feature type="modified residue" description="Phosphohistidine" evidence="12">
    <location>
        <position position="48"/>
    </location>
</feature>
<keyword evidence="4" id="KW-0145">Chemotaxis</keyword>
<dbReference type="Pfam" id="PF01627">
    <property type="entry name" value="Hpt"/>
    <property type="match status" value="1"/>
</dbReference>
<evidence type="ECO:0000256" key="2">
    <source>
        <dbReference type="ARBA" id="ARBA00012438"/>
    </source>
</evidence>
<dbReference type="InterPro" id="IPR036061">
    <property type="entry name" value="CheW-like_dom_sf"/>
</dbReference>
<keyword evidence="8" id="KW-0418">Kinase</keyword>
<feature type="compositionally biased region" description="Low complexity" evidence="13">
    <location>
        <begin position="383"/>
        <end position="411"/>
    </location>
</feature>
<dbReference type="InterPro" id="IPR036641">
    <property type="entry name" value="HPT_dom_sf"/>
</dbReference>
<gene>
    <name evidence="17" type="ORF">H4O21_09470</name>
</gene>
<dbReference type="Gene3D" id="2.30.30.40">
    <property type="entry name" value="SH3 Domains"/>
    <property type="match status" value="1"/>
</dbReference>
<keyword evidence="5 12" id="KW-0597">Phosphoprotein</keyword>
<evidence type="ECO:0000256" key="10">
    <source>
        <dbReference type="ARBA" id="ARBA00023012"/>
    </source>
</evidence>
<dbReference type="Gene3D" id="1.20.120.160">
    <property type="entry name" value="HPT domain"/>
    <property type="match status" value="1"/>
</dbReference>
<dbReference type="SUPFAM" id="SSF47384">
    <property type="entry name" value="Homodimeric domain of signal transducing histidine kinase"/>
    <property type="match status" value="1"/>
</dbReference>
<keyword evidence="6" id="KW-0808">Transferase</keyword>
<dbReference type="EC" id="2.7.13.3" evidence="2"/>
<comment type="function">
    <text evidence="11">Involved in the transmission of sensory signals from the chemoreceptors to the flagellar motors. CheA is autophosphorylated; it can transfer its phosphate group to either CheB or CheY.</text>
</comment>
<evidence type="ECO:0000256" key="11">
    <source>
        <dbReference type="ARBA" id="ARBA00035100"/>
    </source>
</evidence>
<dbReference type="PRINTS" id="PR00344">
    <property type="entry name" value="BCTRLSENSOR"/>
</dbReference>
<proteinExistence type="predicted"/>
<dbReference type="Gene3D" id="3.30.565.10">
    <property type="entry name" value="Histidine kinase-like ATPase, C-terminal domain"/>
    <property type="match status" value="1"/>
</dbReference>
<comment type="caution">
    <text evidence="17">The sequence shown here is derived from an EMBL/GenBank/DDBJ whole genome shotgun (WGS) entry which is preliminary data.</text>
</comment>
<dbReference type="RefSeq" id="WP_182808614.1">
    <property type="nucleotide sequence ID" value="NZ_JACJFM010000009.1"/>
</dbReference>
<evidence type="ECO:0000256" key="3">
    <source>
        <dbReference type="ARBA" id="ARBA00021495"/>
    </source>
</evidence>
<dbReference type="CDD" id="cd00088">
    <property type="entry name" value="HPT"/>
    <property type="match status" value="1"/>
</dbReference>
<dbReference type="Gene3D" id="1.10.287.560">
    <property type="entry name" value="Histidine kinase CheA-like, homodimeric domain"/>
    <property type="match status" value="1"/>
</dbReference>
<feature type="compositionally biased region" description="Basic and acidic residues" evidence="13">
    <location>
        <begin position="365"/>
        <end position="379"/>
    </location>
</feature>
<dbReference type="FunFam" id="3.30.565.10:FF:000016">
    <property type="entry name" value="Chemotaxis protein CheA, putative"/>
    <property type="match status" value="1"/>
</dbReference>
<dbReference type="SMART" id="SM00073">
    <property type="entry name" value="HPT"/>
    <property type="match status" value="1"/>
</dbReference>
<dbReference type="InterPro" id="IPR008207">
    <property type="entry name" value="Sig_transdc_His_kin_Hpt_dom"/>
</dbReference>
<keyword evidence="10" id="KW-0902">Two-component regulatory system</keyword>
<dbReference type="Proteomes" id="UP000565262">
    <property type="component" value="Unassembled WGS sequence"/>
</dbReference>
<dbReference type="PROSITE" id="PS50109">
    <property type="entry name" value="HIS_KIN"/>
    <property type="match status" value="1"/>
</dbReference>
<dbReference type="InterPro" id="IPR036097">
    <property type="entry name" value="HisK_dim/P_sf"/>
</dbReference>
<evidence type="ECO:0000256" key="13">
    <source>
        <dbReference type="SAM" id="MobiDB-lite"/>
    </source>
</evidence>
<keyword evidence="18" id="KW-1185">Reference proteome</keyword>
<evidence type="ECO:0000259" key="16">
    <source>
        <dbReference type="PROSITE" id="PS50894"/>
    </source>
</evidence>
<protein>
    <recommendedName>
        <fullName evidence="3">Chemotaxis protein CheA</fullName>
        <ecNumber evidence="2">2.7.13.3</ecNumber>
    </recommendedName>
</protein>
<evidence type="ECO:0000313" key="18">
    <source>
        <dbReference type="Proteomes" id="UP000565262"/>
    </source>
</evidence>
<dbReference type="InterPro" id="IPR005467">
    <property type="entry name" value="His_kinase_dom"/>
</dbReference>
<evidence type="ECO:0000256" key="5">
    <source>
        <dbReference type="ARBA" id="ARBA00022553"/>
    </source>
</evidence>
<dbReference type="CDD" id="cd00731">
    <property type="entry name" value="CheA_reg"/>
    <property type="match status" value="1"/>
</dbReference>
<evidence type="ECO:0000259" key="15">
    <source>
        <dbReference type="PROSITE" id="PS50851"/>
    </source>
</evidence>
<sequence>MSFDLSQFNQLFFEESAEHLATMESLMLNMDVQSPDMDDLNAVFRAAHSIKGNSGTFGFHDMTDVTHELETLLDLVRKGEAELTDEMVDVTLQAGDVLKGLLEAHQEGLEPDLEPSKAVIAELNVQLAKAKGETVVPSEPASDISDRATVDQESVGVPAESSQTDIIRSYLIHFPVTDDDTEMLFDSLKELGELNIIDSPENGGEEWFFSLNTDSAKSDIKELLEFLISPDGISIEEELNADDGSFGFFEDVSTTTDDQEEDPGYGFFDDLDKISSEAEDPGYGFFDEPEAPDSKESAEEKDESDDPGYGFFEDIEVSDSTEQLAESNSDTSGSDNDDVIGKALTGKNSEDTGQEFDGYGFFEPVDEKQAGGESFEKTTSKSTARAEVTAPVTTTTSSTAKQSAAKNTAQKVAKQPQETSIRVSVEKVDQLINQVGELVITQAMLTQMASEVDPILHEKMANGLAQLERNTRDLQDSVMSIRMMPISLVFSRFPRVVRDLAGKLNKKVKLEMVGENTELDRSMIEKLTDPLTHLIRNSLDHGIESPDKRATAGKDVTGTILLRASHQGGNIVVEVQDDGGGLNRERILSKAIEKGIVTSDSIPDSEVWQLIFAPGFSTAAEVTDVSGRGVGMDVVKKNITSLGGRLEIESMEGIGTRISIRLPLTLAILDGLQVALGDEIYIVPLTSIIGSMQPELSDIKTVSGEGAVIAIRDEYLPIIRLSDLMNMPGEFDDFEQGIMVILESDGQRVALFVDDLVGQSQVVIKSLEANYRKVDGVSGATILGTGRVALILDVAEIISMHKQRAKKHSQGMLV</sequence>
<feature type="region of interest" description="Disordered" evidence="13">
    <location>
        <begin position="134"/>
        <end position="159"/>
    </location>
</feature>
<dbReference type="InterPro" id="IPR002545">
    <property type="entry name" value="CheW-lke_dom"/>
</dbReference>
<dbReference type="InterPro" id="IPR036890">
    <property type="entry name" value="HATPase_C_sf"/>
</dbReference>
<evidence type="ECO:0000256" key="9">
    <source>
        <dbReference type="ARBA" id="ARBA00022840"/>
    </source>
</evidence>
<evidence type="ECO:0000259" key="14">
    <source>
        <dbReference type="PROSITE" id="PS50109"/>
    </source>
</evidence>
<dbReference type="GO" id="GO:0000155">
    <property type="term" value="F:phosphorelay sensor kinase activity"/>
    <property type="evidence" value="ECO:0007669"/>
    <property type="project" value="InterPro"/>
</dbReference>
<dbReference type="GO" id="GO:0005524">
    <property type="term" value="F:ATP binding"/>
    <property type="evidence" value="ECO:0007669"/>
    <property type="project" value="UniProtKB-KW"/>
</dbReference>
<evidence type="ECO:0000256" key="7">
    <source>
        <dbReference type="ARBA" id="ARBA00022741"/>
    </source>
</evidence>
<dbReference type="GO" id="GO:0006935">
    <property type="term" value="P:chemotaxis"/>
    <property type="evidence" value="ECO:0007669"/>
    <property type="project" value="UniProtKB-KW"/>
</dbReference>
<dbReference type="GO" id="GO:0005737">
    <property type="term" value="C:cytoplasm"/>
    <property type="evidence" value="ECO:0007669"/>
    <property type="project" value="InterPro"/>
</dbReference>
<dbReference type="PANTHER" id="PTHR43395">
    <property type="entry name" value="SENSOR HISTIDINE KINASE CHEA"/>
    <property type="match status" value="1"/>
</dbReference>
<accession>A0A839IPF7</accession>
<evidence type="ECO:0000256" key="6">
    <source>
        <dbReference type="ARBA" id="ARBA00022679"/>
    </source>
</evidence>
<feature type="region of interest" description="Disordered" evidence="13">
    <location>
        <begin position="246"/>
        <end position="419"/>
    </location>
</feature>
<dbReference type="PANTHER" id="PTHR43395:SF10">
    <property type="entry name" value="CHEMOTAXIS PROTEIN CHEA"/>
    <property type="match status" value="1"/>
</dbReference>
<dbReference type="SUPFAM" id="SSF47226">
    <property type="entry name" value="Histidine-containing phosphotransfer domain, HPT domain"/>
    <property type="match status" value="1"/>
</dbReference>
<dbReference type="CDD" id="cd16916">
    <property type="entry name" value="HATPase_CheA-like"/>
    <property type="match status" value="1"/>
</dbReference>
<dbReference type="PROSITE" id="PS50851">
    <property type="entry name" value="CHEW"/>
    <property type="match status" value="1"/>
</dbReference>
<organism evidence="17 18">
    <name type="scientific">Oceanospirillum sediminis</name>
    <dbReference type="NCBI Taxonomy" id="2760088"/>
    <lineage>
        <taxon>Bacteria</taxon>
        <taxon>Pseudomonadati</taxon>
        <taxon>Pseudomonadota</taxon>
        <taxon>Gammaproteobacteria</taxon>
        <taxon>Oceanospirillales</taxon>
        <taxon>Oceanospirillaceae</taxon>
        <taxon>Oceanospirillum</taxon>
    </lineage>
</organism>
<feature type="domain" description="Histidine kinase" evidence="14">
    <location>
        <begin position="458"/>
        <end position="666"/>
    </location>
</feature>
<reference evidence="17 18" key="1">
    <citation type="submission" date="2020-08" db="EMBL/GenBank/DDBJ databases">
        <title>Oceanospirillum sp. nov. isolated from marine sediment.</title>
        <authorList>
            <person name="Ji X."/>
        </authorList>
    </citation>
    <scope>NUCLEOTIDE SEQUENCE [LARGE SCALE GENOMIC DNA]</scope>
    <source>
        <strain evidence="17 18">D5</strain>
    </source>
</reference>
<evidence type="ECO:0000256" key="8">
    <source>
        <dbReference type="ARBA" id="ARBA00022777"/>
    </source>
</evidence>
<dbReference type="InterPro" id="IPR037006">
    <property type="entry name" value="CheA-like_homodim_sf"/>
</dbReference>
<dbReference type="AlphaFoldDB" id="A0A839IPF7"/>
<evidence type="ECO:0000256" key="12">
    <source>
        <dbReference type="PROSITE-ProRule" id="PRU00110"/>
    </source>
</evidence>
<dbReference type="SUPFAM" id="SSF55874">
    <property type="entry name" value="ATPase domain of HSP90 chaperone/DNA topoisomerase II/histidine kinase"/>
    <property type="match status" value="1"/>
</dbReference>
<comment type="catalytic activity">
    <reaction evidence="1">
        <text>ATP + protein L-histidine = ADP + protein N-phospho-L-histidine.</text>
        <dbReference type="EC" id="2.7.13.3"/>
    </reaction>
</comment>
<keyword evidence="9" id="KW-0067">ATP-binding</keyword>
<dbReference type="EMBL" id="JACJFM010000009">
    <property type="protein sequence ID" value="MBB1486838.1"/>
    <property type="molecule type" value="Genomic_DNA"/>
</dbReference>